<feature type="compositionally biased region" description="Low complexity" evidence="1">
    <location>
        <begin position="145"/>
        <end position="154"/>
    </location>
</feature>
<feature type="domain" description="Putative plant transposon protein" evidence="2">
    <location>
        <begin position="248"/>
        <end position="365"/>
    </location>
</feature>
<dbReference type="Pfam" id="PF20167">
    <property type="entry name" value="Transposase_32"/>
    <property type="match status" value="1"/>
</dbReference>
<evidence type="ECO:0000313" key="4">
    <source>
        <dbReference type="RefSeq" id="XP_039118657.1"/>
    </source>
</evidence>
<evidence type="ECO:0000259" key="2">
    <source>
        <dbReference type="Pfam" id="PF20167"/>
    </source>
</evidence>
<keyword evidence="3" id="KW-1185">Reference proteome</keyword>
<reference evidence="4" key="1">
    <citation type="submission" date="2025-08" db="UniProtKB">
        <authorList>
            <consortium name="RefSeq"/>
        </authorList>
    </citation>
    <scope>IDENTIFICATION</scope>
</reference>
<dbReference type="GeneID" id="120254660"/>
<evidence type="ECO:0000256" key="1">
    <source>
        <dbReference type="SAM" id="MobiDB-lite"/>
    </source>
</evidence>
<feature type="region of interest" description="Disordered" evidence="1">
    <location>
        <begin position="129"/>
        <end position="158"/>
    </location>
</feature>
<dbReference type="RefSeq" id="XP_039118657.1">
    <property type="nucleotide sequence ID" value="XM_039262723.1"/>
</dbReference>
<feature type="region of interest" description="Disordered" evidence="1">
    <location>
        <begin position="87"/>
        <end position="110"/>
    </location>
</feature>
<sequence>MAGRAPATPQEIDAHIEEVRMRGTISRGSPSREEEPEDLVKAIIPFVSIQDTDSSSKIVEEGTSSQDVPTGVKNIDDLLRWARVEDDVEEEASSAQAEEAIGERNTDAPTSTEEEVAAILSEIFGDIHQHTGAPVDTDPVTAQVTTSPATSDSSHSSDEILLKDRVSKIIREKKAVLGKKGTIWKEGNVRNKSSVRKEVPEEGESSKKKFKTVAERGLIVERVIDEVAFKKYVLTELLQERSPYKSVTFAESYSLPLVQEFYSSLLPSDKGITKVYIWGKWIPFTSTCLNRFLEFKSEVKENYEKGLELNEDVLKEIIGGRTESWGEETRLPTSTLIAKYNVLIVKELAILLYAIGTEKKFNLGRKRKAVTVVKKLKISQKLFTLDKKIDLPIGRMSPPSMSEDAEEKSVWVQKQLCQIMPKGEIVSATALLLT</sequence>
<feature type="compositionally biased region" description="Basic and acidic residues" evidence="1">
    <location>
        <begin position="12"/>
        <end position="21"/>
    </location>
</feature>
<name>A0AB40AUK1_DIOCR</name>
<dbReference type="InterPro" id="IPR046796">
    <property type="entry name" value="Transposase_32_dom"/>
</dbReference>
<dbReference type="Proteomes" id="UP001515500">
    <property type="component" value="Unplaced"/>
</dbReference>
<gene>
    <name evidence="4" type="primary">LOC120254660</name>
</gene>
<evidence type="ECO:0000313" key="3">
    <source>
        <dbReference type="Proteomes" id="UP001515500"/>
    </source>
</evidence>
<accession>A0AB40AUK1</accession>
<organism evidence="3 4">
    <name type="scientific">Dioscorea cayennensis subsp. rotundata</name>
    <name type="common">White Guinea yam</name>
    <name type="synonym">Dioscorea rotundata</name>
    <dbReference type="NCBI Taxonomy" id="55577"/>
    <lineage>
        <taxon>Eukaryota</taxon>
        <taxon>Viridiplantae</taxon>
        <taxon>Streptophyta</taxon>
        <taxon>Embryophyta</taxon>
        <taxon>Tracheophyta</taxon>
        <taxon>Spermatophyta</taxon>
        <taxon>Magnoliopsida</taxon>
        <taxon>Liliopsida</taxon>
        <taxon>Dioscoreales</taxon>
        <taxon>Dioscoreaceae</taxon>
        <taxon>Dioscorea</taxon>
    </lineage>
</organism>
<feature type="region of interest" description="Disordered" evidence="1">
    <location>
        <begin position="1"/>
        <end position="37"/>
    </location>
</feature>
<dbReference type="AlphaFoldDB" id="A0AB40AUK1"/>
<proteinExistence type="predicted"/>
<protein>
    <submittedName>
        <fullName evidence="4">Uncharacterized protein LOC120254660</fullName>
    </submittedName>
</protein>